<dbReference type="InterPro" id="IPR016897">
    <property type="entry name" value="SKP1"/>
</dbReference>
<evidence type="ECO:0000256" key="1">
    <source>
        <dbReference type="ARBA" id="ARBA00009993"/>
    </source>
</evidence>
<dbReference type="InterPro" id="IPR036296">
    <property type="entry name" value="SKP1-like_dim_sf"/>
</dbReference>
<accession>A0A699YTS4</accession>
<dbReference type="SMART" id="SM00512">
    <property type="entry name" value="Skp1"/>
    <property type="match status" value="1"/>
</dbReference>
<evidence type="ECO:0000313" key="6">
    <source>
        <dbReference type="EMBL" id="GFH13220.1"/>
    </source>
</evidence>
<dbReference type="FunFam" id="3.30.710.10:FF:000026">
    <property type="entry name" value="E3 ubiquitin ligase complex SCF subunit"/>
    <property type="match status" value="1"/>
</dbReference>
<name>A0A699YTS4_HAELA</name>
<dbReference type="Pfam" id="PF01466">
    <property type="entry name" value="Skp1"/>
    <property type="match status" value="1"/>
</dbReference>
<dbReference type="PIRSF" id="PIRSF028729">
    <property type="entry name" value="E3_ubiquit_lig_SCF_Skp"/>
    <property type="match status" value="1"/>
</dbReference>
<reference evidence="6 7" key="1">
    <citation type="submission" date="2020-02" db="EMBL/GenBank/DDBJ databases">
        <title>Draft genome sequence of Haematococcus lacustris strain NIES-144.</title>
        <authorList>
            <person name="Morimoto D."/>
            <person name="Nakagawa S."/>
            <person name="Yoshida T."/>
            <person name="Sawayama S."/>
        </authorList>
    </citation>
    <scope>NUCLEOTIDE SEQUENCE [LARGE SCALE GENOMIC DNA]</scope>
    <source>
        <strain evidence="6 7">NIES-144</strain>
    </source>
</reference>
<evidence type="ECO:0000259" key="4">
    <source>
        <dbReference type="Pfam" id="PF01466"/>
    </source>
</evidence>
<dbReference type="GO" id="GO:0006511">
    <property type="term" value="P:ubiquitin-dependent protein catabolic process"/>
    <property type="evidence" value="ECO:0007669"/>
    <property type="project" value="InterPro"/>
</dbReference>
<dbReference type="CDD" id="cd18322">
    <property type="entry name" value="BTB_POZ_SKP1"/>
    <property type="match status" value="1"/>
</dbReference>
<organism evidence="6 7">
    <name type="scientific">Haematococcus lacustris</name>
    <name type="common">Green alga</name>
    <name type="synonym">Haematococcus pluvialis</name>
    <dbReference type="NCBI Taxonomy" id="44745"/>
    <lineage>
        <taxon>Eukaryota</taxon>
        <taxon>Viridiplantae</taxon>
        <taxon>Chlorophyta</taxon>
        <taxon>core chlorophytes</taxon>
        <taxon>Chlorophyceae</taxon>
        <taxon>CS clade</taxon>
        <taxon>Chlamydomonadales</taxon>
        <taxon>Haematococcaceae</taxon>
        <taxon>Haematococcus</taxon>
    </lineage>
</organism>
<comment type="pathway">
    <text evidence="3">Protein modification; protein ubiquitination.</text>
</comment>
<comment type="similarity">
    <text evidence="1 3">Belongs to the SKP1 family.</text>
</comment>
<dbReference type="EMBL" id="BLLF01000588">
    <property type="protein sequence ID" value="GFH13220.1"/>
    <property type="molecule type" value="Genomic_DNA"/>
</dbReference>
<dbReference type="InterPro" id="IPR011333">
    <property type="entry name" value="SKP1/BTB/POZ_sf"/>
</dbReference>
<dbReference type="Pfam" id="PF03931">
    <property type="entry name" value="Skp1_POZ"/>
    <property type="match status" value="1"/>
</dbReference>
<dbReference type="SUPFAM" id="SSF54695">
    <property type="entry name" value="POZ domain"/>
    <property type="match status" value="1"/>
</dbReference>
<sequence length="160" mass="17904">MGAIKVTLIASDHQSFEVDVDVASESPIFRERVENADPGDDMHIPVPSVTGDVLAKVVEYCQYHVAAKKKGADDEASKSDDDVKAWDAQFVNVDQNLLFDIILAANYLDIKSLLDLTCQAVAQLIKGKTPAEICKTFNIKNEFTPEEEEEIRRENQWTFD</sequence>
<keyword evidence="7" id="KW-1185">Reference proteome</keyword>
<comment type="function">
    <text evidence="3">Involved in ubiquitination and subsequent proteasomal degradation of target proteins. Together with CUL1, RBX1 and a F-box protein, it forms a SCF E3 ubiquitin ligase complex. The functional specificity of this complex depends on the type of F-box protein. In the SCF complex, it serves as an adapter that links the F-box protein to CUL1.</text>
</comment>
<evidence type="ECO:0000259" key="5">
    <source>
        <dbReference type="Pfam" id="PF03931"/>
    </source>
</evidence>
<dbReference type="InterPro" id="IPR016072">
    <property type="entry name" value="Skp1_comp_dimer"/>
</dbReference>
<evidence type="ECO:0000313" key="7">
    <source>
        <dbReference type="Proteomes" id="UP000485058"/>
    </source>
</evidence>
<dbReference type="InterPro" id="IPR001232">
    <property type="entry name" value="SKP1-like"/>
</dbReference>
<evidence type="ECO:0000256" key="2">
    <source>
        <dbReference type="ARBA" id="ARBA00022786"/>
    </source>
</evidence>
<dbReference type="Proteomes" id="UP000485058">
    <property type="component" value="Unassembled WGS sequence"/>
</dbReference>
<protein>
    <recommendedName>
        <fullName evidence="3">SKP1-like protein</fullName>
    </recommendedName>
</protein>
<gene>
    <name evidence="6" type="ORF">HaLaN_09060</name>
</gene>
<dbReference type="GO" id="GO:0016567">
    <property type="term" value="P:protein ubiquitination"/>
    <property type="evidence" value="ECO:0007669"/>
    <property type="project" value="UniProtKB-UniRule"/>
</dbReference>
<proteinExistence type="inferred from homology"/>
<dbReference type="PANTHER" id="PTHR11165">
    <property type="entry name" value="SKP1"/>
    <property type="match status" value="1"/>
</dbReference>
<keyword evidence="2 3" id="KW-0833">Ubl conjugation pathway</keyword>
<comment type="caution">
    <text evidence="6">The sequence shown here is derived from an EMBL/GenBank/DDBJ whole genome shotgun (WGS) entry which is preliminary data.</text>
</comment>
<dbReference type="UniPathway" id="UPA00143"/>
<comment type="subunit">
    <text evidence="3">Part of a SCF (SKP1-cullin-F-box) protein ligase complex.</text>
</comment>
<dbReference type="InterPro" id="IPR016073">
    <property type="entry name" value="Skp1_comp_POZ"/>
</dbReference>
<feature type="domain" description="SKP1 component POZ" evidence="5">
    <location>
        <begin position="5"/>
        <end position="65"/>
    </location>
</feature>
<dbReference type="AlphaFoldDB" id="A0A699YTS4"/>
<feature type="domain" description="SKP1 component dimerisation" evidence="4">
    <location>
        <begin position="111"/>
        <end position="157"/>
    </location>
</feature>
<dbReference type="SUPFAM" id="SSF81382">
    <property type="entry name" value="Skp1 dimerisation domain-like"/>
    <property type="match status" value="1"/>
</dbReference>
<evidence type="ECO:0000256" key="3">
    <source>
        <dbReference type="PIRNR" id="PIRNR028729"/>
    </source>
</evidence>
<dbReference type="GO" id="GO:0009867">
    <property type="term" value="P:jasmonic acid mediated signaling pathway"/>
    <property type="evidence" value="ECO:0007669"/>
    <property type="project" value="UniProtKB-ARBA"/>
</dbReference>
<dbReference type="Gene3D" id="3.30.710.10">
    <property type="entry name" value="Potassium Channel Kv1.1, Chain A"/>
    <property type="match status" value="1"/>
</dbReference>